<dbReference type="InterPro" id="IPR000073">
    <property type="entry name" value="AB_hydrolase_1"/>
</dbReference>
<keyword evidence="1 3" id="KW-0378">Hydrolase</keyword>
<dbReference type="Gene3D" id="3.40.50.1820">
    <property type="entry name" value="alpha/beta hydrolase"/>
    <property type="match status" value="1"/>
</dbReference>
<protein>
    <submittedName>
        <fullName evidence="3">Alpha/beta hydrolase</fullName>
    </submittedName>
</protein>
<feature type="domain" description="AB hydrolase-1" evidence="2">
    <location>
        <begin position="25"/>
        <end position="249"/>
    </location>
</feature>
<dbReference type="Proteomes" id="UP000715441">
    <property type="component" value="Unassembled WGS sequence"/>
</dbReference>
<gene>
    <name evidence="3" type="ORF">HFP15_24420</name>
</gene>
<comment type="caution">
    <text evidence="3">The sequence shown here is derived from an EMBL/GenBank/DDBJ whole genome shotgun (WGS) entry which is preliminary data.</text>
</comment>
<evidence type="ECO:0000259" key="2">
    <source>
        <dbReference type="Pfam" id="PF12697"/>
    </source>
</evidence>
<organism evidence="3 4">
    <name type="scientific">Amycolatopsis acididurans</name>
    <dbReference type="NCBI Taxonomy" id="2724524"/>
    <lineage>
        <taxon>Bacteria</taxon>
        <taxon>Bacillati</taxon>
        <taxon>Actinomycetota</taxon>
        <taxon>Actinomycetes</taxon>
        <taxon>Pseudonocardiales</taxon>
        <taxon>Pseudonocardiaceae</taxon>
        <taxon>Amycolatopsis</taxon>
    </lineage>
</organism>
<dbReference type="InterPro" id="IPR029058">
    <property type="entry name" value="AB_hydrolase_fold"/>
</dbReference>
<dbReference type="InterPro" id="IPR050266">
    <property type="entry name" value="AB_hydrolase_sf"/>
</dbReference>
<evidence type="ECO:0000313" key="3">
    <source>
        <dbReference type="EMBL" id="NKQ56029.1"/>
    </source>
</evidence>
<dbReference type="PANTHER" id="PTHR43798:SF31">
    <property type="entry name" value="AB HYDROLASE SUPERFAMILY PROTEIN YCLE"/>
    <property type="match status" value="1"/>
</dbReference>
<reference evidence="3 4" key="1">
    <citation type="submission" date="2020-04" db="EMBL/GenBank/DDBJ databases">
        <title>Novel species.</title>
        <authorList>
            <person name="Teo W.F.A."/>
            <person name="Lipun K."/>
            <person name="Srisuk N."/>
            <person name="Duangmal K."/>
        </authorList>
    </citation>
    <scope>NUCLEOTIDE SEQUENCE [LARGE SCALE GENOMIC DNA]</scope>
    <source>
        <strain evidence="3 4">K13G38</strain>
    </source>
</reference>
<evidence type="ECO:0000313" key="4">
    <source>
        <dbReference type="Proteomes" id="UP000715441"/>
    </source>
</evidence>
<sequence>MSEGNDAVLASGMACLRIGAGRPLVMLPGLTAHHDLPRGMDRGFQRAQCSPLARNREVWWLNRRAGLPPGTTMADLAGDYAAALRQQFGEPVDVLGVSTGGSVALQLAADHPETVARLVIVSAAYRLGPYGRACQRETARWLRAGSTRRASAAMMSILGAHATTRRFMRILGWLLGPVMLGRAGTDLLATIDAEDAFDLHDRLAGITAPTLVIGGGRDACYGRELFEQTAALIPGGAALILPRHGHLGVQNRRIAREVLEFLARP</sequence>
<evidence type="ECO:0000256" key="1">
    <source>
        <dbReference type="ARBA" id="ARBA00022801"/>
    </source>
</evidence>
<dbReference type="RefSeq" id="WP_168519066.1">
    <property type="nucleotide sequence ID" value="NZ_JAAXLS010000019.1"/>
</dbReference>
<proteinExistence type="predicted"/>
<dbReference type="PANTHER" id="PTHR43798">
    <property type="entry name" value="MONOACYLGLYCEROL LIPASE"/>
    <property type="match status" value="1"/>
</dbReference>
<name>A0ABX1J902_9PSEU</name>
<dbReference type="SUPFAM" id="SSF53474">
    <property type="entry name" value="alpha/beta-Hydrolases"/>
    <property type="match status" value="1"/>
</dbReference>
<accession>A0ABX1J902</accession>
<dbReference type="Pfam" id="PF12697">
    <property type="entry name" value="Abhydrolase_6"/>
    <property type="match status" value="1"/>
</dbReference>
<dbReference type="PRINTS" id="PR00111">
    <property type="entry name" value="ABHYDROLASE"/>
</dbReference>
<keyword evidence="4" id="KW-1185">Reference proteome</keyword>
<dbReference type="GO" id="GO:0016787">
    <property type="term" value="F:hydrolase activity"/>
    <property type="evidence" value="ECO:0007669"/>
    <property type="project" value="UniProtKB-KW"/>
</dbReference>
<dbReference type="EMBL" id="JAAXLS010000019">
    <property type="protein sequence ID" value="NKQ56029.1"/>
    <property type="molecule type" value="Genomic_DNA"/>
</dbReference>